<evidence type="ECO:0000313" key="4">
    <source>
        <dbReference type="Proteomes" id="UP000027138"/>
    </source>
</evidence>
<keyword evidence="4" id="KW-1185">Reference proteome</keyword>
<dbReference type="PANTHER" id="PTHR37371">
    <property type="entry name" value="OS08G0180400 PROTEIN"/>
    <property type="match status" value="1"/>
</dbReference>
<proteinExistence type="predicted"/>
<accession>A0A067KH37</accession>
<gene>
    <name evidence="3" type="ORF">JCGZ_10815</name>
</gene>
<feature type="region of interest" description="Disordered" evidence="2">
    <location>
        <begin position="1"/>
        <end position="38"/>
    </location>
</feature>
<feature type="coiled-coil region" evidence="1">
    <location>
        <begin position="89"/>
        <end position="131"/>
    </location>
</feature>
<dbReference type="Proteomes" id="UP000027138">
    <property type="component" value="Unassembled WGS sequence"/>
</dbReference>
<evidence type="ECO:0000256" key="1">
    <source>
        <dbReference type="SAM" id="Coils"/>
    </source>
</evidence>
<dbReference type="EMBL" id="KK914487">
    <property type="protein sequence ID" value="KDP35432.1"/>
    <property type="molecule type" value="Genomic_DNA"/>
</dbReference>
<feature type="compositionally biased region" description="Pro residues" evidence="2">
    <location>
        <begin position="11"/>
        <end position="22"/>
    </location>
</feature>
<dbReference type="AlphaFoldDB" id="A0A067KH37"/>
<evidence type="ECO:0000256" key="2">
    <source>
        <dbReference type="SAM" id="MobiDB-lite"/>
    </source>
</evidence>
<sequence>MNKKASRKSPIPMPSASSPPTPKSTILRKKKPNLADSPKTIASISDLKDMSSSRLHHVKSNLIDHSHSEILKDLEAFHSRLHKRFKIQSQTCQQVMDEAENDFKEMSEQINESCEAMKESYEELLADARATSSRLCKTTIPELARSCDKAIGNLQSRFGIPST</sequence>
<keyword evidence="1" id="KW-0175">Coiled coil</keyword>
<protein>
    <submittedName>
        <fullName evidence="3">Uncharacterized protein</fullName>
    </submittedName>
</protein>
<name>A0A067KH37_JATCU</name>
<dbReference type="PANTHER" id="PTHR37371:SF1">
    <property type="entry name" value="KINESIN-LIKE PROTEIN"/>
    <property type="match status" value="1"/>
</dbReference>
<evidence type="ECO:0000313" key="3">
    <source>
        <dbReference type="EMBL" id="KDP35432.1"/>
    </source>
</evidence>
<organism evidence="3 4">
    <name type="scientific">Jatropha curcas</name>
    <name type="common">Barbados nut</name>
    <dbReference type="NCBI Taxonomy" id="180498"/>
    <lineage>
        <taxon>Eukaryota</taxon>
        <taxon>Viridiplantae</taxon>
        <taxon>Streptophyta</taxon>
        <taxon>Embryophyta</taxon>
        <taxon>Tracheophyta</taxon>
        <taxon>Spermatophyta</taxon>
        <taxon>Magnoliopsida</taxon>
        <taxon>eudicotyledons</taxon>
        <taxon>Gunneridae</taxon>
        <taxon>Pentapetalae</taxon>
        <taxon>rosids</taxon>
        <taxon>fabids</taxon>
        <taxon>Malpighiales</taxon>
        <taxon>Euphorbiaceae</taxon>
        <taxon>Crotonoideae</taxon>
        <taxon>Jatropheae</taxon>
        <taxon>Jatropha</taxon>
    </lineage>
</organism>
<dbReference type="STRING" id="180498.A0A067KH37"/>
<dbReference type="KEGG" id="jcu:105636423"/>
<dbReference type="OrthoDB" id="1933837at2759"/>
<reference evidence="3 4" key="1">
    <citation type="journal article" date="2014" name="PLoS ONE">
        <title>Global Analysis of Gene Expression Profiles in Physic Nut (Jatropha curcas L.) Seedlings Exposed to Salt Stress.</title>
        <authorList>
            <person name="Zhang L."/>
            <person name="Zhang C."/>
            <person name="Wu P."/>
            <person name="Chen Y."/>
            <person name="Li M."/>
            <person name="Jiang H."/>
            <person name="Wu G."/>
        </authorList>
    </citation>
    <scope>NUCLEOTIDE SEQUENCE [LARGE SCALE GENOMIC DNA]</scope>
    <source>
        <strain evidence="4">cv. GZQX0401</strain>
        <tissue evidence="3">Young leaves</tissue>
    </source>
</reference>